<comment type="caution">
    <text evidence="2">The sequence shown here is derived from an EMBL/GenBank/DDBJ whole genome shotgun (WGS) entry which is preliminary data.</text>
</comment>
<dbReference type="RefSeq" id="WP_074489205.1">
    <property type="nucleotide sequence ID" value="NZ_FPAM01000004.1"/>
</dbReference>
<accession>A0A1Q5ZXP1</accession>
<name>A0A1Q5ZXP1_9SPHI</name>
<sequence>MILETLTCLTDDINEYFRNKLRINEDKVVLSGIINQDGTIAIQGENKIIVTIVNIEKEVTGQSNAGSAGGSSTFANRATPLNINLYVLFSSYFSSGNYTEALRFLSFTIAYFQHKNVFTRSNTPALDERIDKLIFELASFTPEQVNNVWSSLGAKYMPSVIYKIRMLSFDESIIREYRPSVSGINSDNAIN</sequence>
<reference evidence="2 3" key="1">
    <citation type="submission" date="2016-11" db="EMBL/GenBank/DDBJ databases">
        <title>Whole Genome Sequencing of Mucilaginibacter polytrichastri RG4-7(T) isolated from the moss sample.</title>
        <authorList>
            <person name="Li Y."/>
        </authorList>
    </citation>
    <scope>NUCLEOTIDE SEQUENCE [LARGE SCALE GENOMIC DNA]</scope>
    <source>
        <strain evidence="2 3">RG4-7</strain>
    </source>
</reference>
<evidence type="ECO:0000313" key="2">
    <source>
        <dbReference type="EMBL" id="OKS86523.1"/>
    </source>
</evidence>
<dbReference type="EMBL" id="MPPL01000001">
    <property type="protein sequence ID" value="OKS86523.1"/>
    <property type="molecule type" value="Genomic_DNA"/>
</dbReference>
<protein>
    <recommendedName>
        <fullName evidence="1">Pvc16 N-terminal domain-containing protein</fullName>
    </recommendedName>
</protein>
<gene>
    <name evidence="2" type="ORF">RG47T_1979</name>
</gene>
<feature type="domain" description="Pvc16 N-terminal" evidence="1">
    <location>
        <begin position="8"/>
        <end position="181"/>
    </location>
</feature>
<dbReference type="STRING" id="1302689.RG47T_1979"/>
<evidence type="ECO:0000313" key="3">
    <source>
        <dbReference type="Proteomes" id="UP000186720"/>
    </source>
</evidence>
<organism evidence="2 3">
    <name type="scientific">Mucilaginibacter polytrichastri</name>
    <dbReference type="NCBI Taxonomy" id="1302689"/>
    <lineage>
        <taxon>Bacteria</taxon>
        <taxon>Pseudomonadati</taxon>
        <taxon>Bacteroidota</taxon>
        <taxon>Sphingobacteriia</taxon>
        <taxon>Sphingobacteriales</taxon>
        <taxon>Sphingobacteriaceae</taxon>
        <taxon>Mucilaginibacter</taxon>
    </lineage>
</organism>
<evidence type="ECO:0000259" key="1">
    <source>
        <dbReference type="Pfam" id="PF14065"/>
    </source>
</evidence>
<proteinExistence type="predicted"/>
<dbReference type="Proteomes" id="UP000186720">
    <property type="component" value="Unassembled WGS sequence"/>
</dbReference>
<dbReference type="Pfam" id="PF14065">
    <property type="entry name" value="Pvc16_N"/>
    <property type="match status" value="1"/>
</dbReference>
<dbReference type="AlphaFoldDB" id="A0A1Q5ZXP1"/>
<keyword evidence="3" id="KW-1185">Reference proteome</keyword>
<dbReference type="OrthoDB" id="7560784at2"/>
<dbReference type="InterPro" id="IPR025351">
    <property type="entry name" value="Pvc16_N"/>
</dbReference>